<proteinExistence type="inferred from homology"/>
<evidence type="ECO:0000256" key="3">
    <source>
        <dbReference type="ARBA" id="ARBA00001522"/>
    </source>
</evidence>
<dbReference type="PANTHER" id="PTHR34848:SF1">
    <property type="entry name" value="BIFUNCTIONAL ADENOSYLCOBALAMIN BIOSYNTHESIS PROTEIN COBU"/>
    <property type="match status" value="1"/>
</dbReference>
<dbReference type="EC" id="2.7.1.156" evidence="14"/>
<evidence type="ECO:0000256" key="1">
    <source>
        <dbReference type="ARBA" id="ARBA00000312"/>
    </source>
</evidence>
<keyword evidence="12 14" id="KW-0067">ATP-binding</keyword>
<evidence type="ECO:0000256" key="11">
    <source>
        <dbReference type="ARBA" id="ARBA00022777"/>
    </source>
</evidence>
<evidence type="ECO:0000256" key="2">
    <source>
        <dbReference type="ARBA" id="ARBA00000711"/>
    </source>
</evidence>
<protein>
    <recommendedName>
        <fullName evidence="14">Bifunctional adenosylcobalamin biosynthesis protein</fullName>
        <ecNumber evidence="14">2.7.1.156</ecNumber>
        <ecNumber evidence="14">2.7.7.62</ecNumber>
    </recommendedName>
</protein>
<accession>A0ABW1ZWB8</accession>
<evidence type="ECO:0000256" key="8">
    <source>
        <dbReference type="ARBA" id="ARBA00022573"/>
    </source>
</evidence>
<comment type="catalytic activity">
    <reaction evidence="3">
        <text>adenosylcob(III)inamide + GTP = adenosylcob(III)inamide phosphate + GDP + H(+)</text>
        <dbReference type="Rhea" id="RHEA:15765"/>
        <dbReference type="ChEBI" id="CHEBI:2480"/>
        <dbReference type="ChEBI" id="CHEBI:15378"/>
        <dbReference type="ChEBI" id="CHEBI:37565"/>
        <dbReference type="ChEBI" id="CHEBI:58189"/>
        <dbReference type="ChEBI" id="CHEBI:58502"/>
        <dbReference type="EC" id="2.7.1.156"/>
    </reaction>
</comment>
<dbReference type="GO" id="GO:0043752">
    <property type="term" value="F:adenosylcobinamide kinase activity"/>
    <property type="evidence" value="ECO:0007669"/>
    <property type="project" value="UniProtKB-EC"/>
</dbReference>
<reference evidence="16" key="1">
    <citation type="journal article" date="2019" name="Int. J. Syst. Evol. Microbiol.">
        <title>The Global Catalogue of Microorganisms (GCM) 10K type strain sequencing project: providing services to taxonomists for standard genome sequencing and annotation.</title>
        <authorList>
            <consortium name="The Broad Institute Genomics Platform"/>
            <consortium name="The Broad Institute Genome Sequencing Center for Infectious Disease"/>
            <person name="Wu L."/>
            <person name="Ma J."/>
        </authorList>
    </citation>
    <scope>NUCLEOTIDE SEQUENCE [LARGE SCALE GENOMIC DNA]</scope>
    <source>
        <strain evidence="16">NBRC 111756</strain>
    </source>
</reference>
<comment type="catalytic activity">
    <reaction evidence="2 14">
        <text>adenosylcob(III)inamide phosphate + GTP + H(+) = adenosylcob(III)inamide-GDP + diphosphate</text>
        <dbReference type="Rhea" id="RHEA:22712"/>
        <dbReference type="ChEBI" id="CHEBI:15378"/>
        <dbReference type="ChEBI" id="CHEBI:33019"/>
        <dbReference type="ChEBI" id="CHEBI:37565"/>
        <dbReference type="ChEBI" id="CHEBI:58502"/>
        <dbReference type="ChEBI" id="CHEBI:60487"/>
        <dbReference type="EC" id="2.7.7.62"/>
    </reaction>
</comment>
<keyword evidence="10 14" id="KW-0547">Nucleotide-binding</keyword>
<dbReference type="InterPro" id="IPR003203">
    <property type="entry name" value="CobU/CobP"/>
</dbReference>
<dbReference type="Proteomes" id="UP001596422">
    <property type="component" value="Unassembled WGS sequence"/>
</dbReference>
<dbReference type="Pfam" id="PF02283">
    <property type="entry name" value="CobU"/>
    <property type="match status" value="1"/>
</dbReference>
<keyword evidence="11 14" id="KW-0418">Kinase</keyword>
<dbReference type="PANTHER" id="PTHR34848">
    <property type="match status" value="1"/>
</dbReference>
<comment type="catalytic activity">
    <reaction evidence="1 14">
        <text>adenosylcob(III)inamide + ATP = adenosylcob(III)inamide phosphate + ADP + H(+)</text>
        <dbReference type="Rhea" id="RHEA:15769"/>
        <dbReference type="ChEBI" id="CHEBI:2480"/>
        <dbReference type="ChEBI" id="CHEBI:15378"/>
        <dbReference type="ChEBI" id="CHEBI:30616"/>
        <dbReference type="ChEBI" id="CHEBI:58502"/>
        <dbReference type="ChEBI" id="CHEBI:456216"/>
        <dbReference type="EC" id="2.7.1.156"/>
    </reaction>
</comment>
<dbReference type="Gene3D" id="3.40.50.300">
    <property type="entry name" value="P-loop containing nucleotide triphosphate hydrolases"/>
    <property type="match status" value="1"/>
</dbReference>
<comment type="pathway">
    <text evidence="6 14">Cofactor biosynthesis; adenosylcobalamin biosynthesis; adenosylcobalamin from cob(II)yrinate a,c-diamide: step 5/7.</text>
</comment>
<organism evidence="15 16">
    <name type="scientific">Marinobacterium aestuariivivens</name>
    <dbReference type="NCBI Taxonomy" id="1698799"/>
    <lineage>
        <taxon>Bacteria</taxon>
        <taxon>Pseudomonadati</taxon>
        <taxon>Pseudomonadota</taxon>
        <taxon>Gammaproteobacteria</taxon>
        <taxon>Oceanospirillales</taxon>
        <taxon>Oceanospirillaceae</taxon>
        <taxon>Marinobacterium</taxon>
    </lineage>
</organism>
<dbReference type="RefSeq" id="WP_379908030.1">
    <property type="nucleotide sequence ID" value="NZ_JBHSWE010000001.1"/>
</dbReference>
<dbReference type="EMBL" id="JBHSWE010000001">
    <property type="protein sequence ID" value="MFC6669473.1"/>
    <property type="molecule type" value="Genomic_DNA"/>
</dbReference>
<comment type="caution">
    <text evidence="15">The sequence shown here is derived from an EMBL/GenBank/DDBJ whole genome shotgun (WGS) entry which is preliminary data.</text>
</comment>
<gene>
    <name evidence="15" type="primary">cobU</name>
    <name evidence="15" type="ORF">ACFQDL_04700</name>
</gene>
<comment type="function">
    <text evidence="4 14">Catalyzes ATP-dependent phosphorylation of adenosylcobinamide and addition of GMP to adenosylcobinamide phosphate.</text>
</comment>
<evidence type="ECO:0000313" key="16">
    <source>
        <dbReference type="Proteomes" id="UP001596422"/>
    </source>
</evidence>
<comment type="pathway">
    <text evidence="5 14">Cofactor biosynthesis; adenosylcobalamin biosynthesis; adenosylcobalamin from cob(II)yrinate a,c-diamide: step 6/7.</text>
</comment>
<dbReference type="PIRSF" id="PIRSF006135">
    <property type="entry name" value="CobU"/>
    <property type="match status" value="1"/>
</dbReference>
<evidence type="ECO:0000256" key="10">
    <source>
        <dbReference type="ARBA" id="ARBA00022741"/>
    </source>
</evidence>
<evidence type="ECO:0000313" key="15">
    <source>
        <dbReference type="EMBL" id="MFC6669473.1"/>
    </source>
</evidence>
<dbReference type="GO" id="GO:0008820">
    <property type="term" value="F:cobinamide phosphate guanylyltransferase activity"/>
    <property type="evidence" value="ECO:0007669"/>
    <property type="project" value="UniProtKB-EC"/>
</dbReference>
<evidence type="ECO:0000256" key="13">
    <source>
        <dbReference type="ARBA" id="ARBA00023134"/>
    </source>
</evidence>
<evidence type="ECO:0000256" key="12">
    <source>
        <dbReference type="ARBA" id="ARBA00022840"/>
    </source>
</evidence>
<keyword evidence="8 14" id="KW-0169">Cobalamin biosynthesis</keyword>
<keyword evidence="9 14" id="KW-0808">Transferase</keyword>
<evidence type="ECO:0000256" key="14">
    <source>
        <dbReference type="PIRNR" id="PIRNR006135"/>
    </source>
</evidence>
<evidence type="ECO:0000256" key="4">
    <source>
        <dbReference type="ARBA" id="ARBA00003889"/>
    </source>
</evidence>
<keyword evidence="13 14" id="KW-0342">GTP-binding</keyword>
<dbReference type="InterPro" id="IPR027417">
    <property type="entry name" value="P-loop_NTPase"/>
</dbReference>
<evidence type="ECO:0000256" key="9">
    <source>
        <dbReference type="ARBA" id="ARBA00022679"/>
    </source>
</evidence>
<evidence type="ECO:0000256" key="5">
    <source>
        <dbReference type="ARBA" id="ARBA00004692"/>
    </source>
</evidence>
<dbReference type="CDD" id="cd00544">
    <property type="entry name" value="CobU"/>
    <property type="match status" value="1"/>
</dbReference>
<dbReference type="NCBIfam" id="NF004469">
    <property type="entry name" value="PRK05800.1"/>
    <property type="match status" value="1"/>
</dbReference>
<keyword evidence="15" id="KW-0548">Nucleotidyltransferase</keyword>
<comment type="similarity">
    <text evidence="7 14">Belongs to the CobU/CobP family.</text>
</comment>
<name>A0ABW1ZWB8_9GAMM</name>
<evidence type="ECO:0000256" key="6">
    <source>
        <dbReference type="ARBA" id="ARBA00005159"/>
    </source>
</evidence>
<dbReference type="SUPFAM" id="SSF52540">
    <property type="entry name" value="P-loop containing nucleoside triphosphate hydrolases"/>
    <property type="match status" value="1"/>
</dbReference>
<keyword evidence="16" id="KW-1185">Reference proteome</keyword>
<dbReference type="EC" id="2.7.7.62" evidence="14"/>
<evidence type="ECO:0000256" key="7">
    <source>
        <dbReference type="ARBA" id="ARBA00007490"/>
    </source>
</evidence>
<sequence>MKQLILGGARSGKSRLAEARALESGRPVALVVTMEPGADPEMQARIARHRAERPADWAVVEAPRQLAQAVAPLLAEGYCVLVDCLTLWLTNLLLDDDSEALERELAALYGLAGNSGGQLIMVSNEVGSGIVPMGELSRRFQDQTGWLHQRLAQLCDRVTLTVAGLPLEVK</sequence>